<keyword evidence="15" id="KW-1185">Reference proteome</keyword>
<keyword evidence="2" id="KW-0813">Transport</keyword>
<dbReference type="Pfam" id="PF23256">
    <property type="entry name" value="CHX17_2nd"/>
    <property type="match status" value="1"/>
</dbReference>
<feature type="transmembrane region" description="Helical" evidence="10">
    <location>
        <begin position="350"/>
        <end position="369"/>
    </location>
</feature>
<evidence type="ECO:0000256" key="1">
    <source>
        <dbReference type="ARBA" id="ARBA00004141"/>
    </source>
</evidence>
<feature type="transmembrane region" description="Helical" evidence="10">
    <location>
        <begin position="451"/>
        <end position="473"/>
    </location>
</feature>
<evidence type="ECO:0000256" key="4">
    <source>
        <dbReference type="ARBA" id="ARBA00022692"/>
    </source>
</evidence>
<dbReference type="Pfam" id="PF23259">
    <property type="entry name" value="CHX17_C"/>
    <property type="match status" value="1"/>
</dbReference>
<keyword evidence="6 10" id="KW-1133">Transmembrane helix</keyword>
<name>A0A7J7DJ71_TRIWF</name>
<feature type="domain" description="Cation/H(+) antiporter central" evidence="12">
    <location>
        <begin position="527"/>
        <end position="660"/>
    </location>
</feature>
<dbReference type="InterPro" id="IPR050794">
    <property type="entry name" value="CPA2_transporter"/>
</dbReference>
<feature type="transmembrane region" description="Helical" evidence="10">
    <location>
        <begin position="165"/>
        <end position="184"/>
    </location>
</feature>
<feature type="transmembrane region" description="Helical" evidence="10">
    <location>
        <begin position="129"/>
        <end position="145"/>
    </location>
</feature>
<keyword evidence="7" id="KW-0406">Ion transport</keyword>
<evidence type="ECO:0000313" key="15">
    <source>
        <dbReference type="Proteomes" id="UP000593562"/>
    </source>
</evidence>
<dbReference type="PANTHER" id="PTHR32468">
    <property type="entry name" value="CATION/H + ANTIPORTER"/>
    <property type="match status" value="1"/>
</dbReference>
<feature type="transmembrane region" description="Helical" evidence="10">
    <location>
        <begin position="71"/>
        <end position="92"/>
    </location>
</feature>
<dbReference type="GO" id="GO:0016020">
    <property type="term" value="C:membrane"/>
    <property type="evidence" value="ECO:0007669"/>
    <property type="project" value="UniProtKB-SubCell"/>
</dbReference>
<comment type="caution">
    <text evidence="14">The sequence shown here is derived from an EMBL/GenBank/DDBJ whole genome shotgun (WGS) entry which is preliminary data.</text>
</comment>
<dbReference type="InterPro" id="IPR057291">
    <property type="entry name" value="CHX17_2nd"/>
</dbReference>
<comment type="similarity">
    <text evidence="9">Belongs to the monovalent cation:proton antiporter 2 (CPA2) transporter (TC 2.A.37) family. CHX (TC 2.A.37.4) subfamily.</text>
</comment>
<dbReference type="GO" id="GO:0006885">
    <property type="term" value="P:regulation of pH"/>
    <property type="evidence" value="ECO:0007669"/>
    <property type="project" value="TreeGrafter"/>
</dbReference>
<comment type="subcellular location">
    <subcellularLocation>
        <location evidence="1">Membrane</location>
        <topology evidence="1">Multi-pass membrane protein</topology>
    </subcellularLocation>
</comment>
<evidence type="ECO:0000256" key="7">
    <source>
        <dbReference type="ARBA" id="ARBA00023065"/>
    </source>
</evidence>
<evidence type="ECO:0000259" key="13">
    <source>
        <dbReference type="Pfam" id="PF23259"/>
    </source>
</evidence>
<dbReference type="InParanoid" id="A0A7J7DJ71"/>
<dbReference type="InterPro" id="IPR038770">
    <property type="entry name" value="Na+/solute_symporter_sf"/>
</dbReference>
<keyword evidence="8 10" id="KW-0472">Membrane</keyword>
<dbReference type="GO" id="GO:0006813">
    <property type="term" value="P:potassium ion transport"/>
    <property type="evidence" value="ECO:0007669"/>
    <property type="project" value="UniProtKB-KW"/>
</dbReference>
<evidence type="ECO:0000256" key="6">
    <source>
        <dbReference type="ARBA" id="ARBA00022989"/>
    </source>
</evidence>
<feature type="domain" description="Cation/H(+) antiporter C-terminal" evidence="13">
    <location>
        <begin position="675"/>
        <end position="824"/>
    </location>
</feature>
<protein>
    <submittedName>
        <fullName evidence="14">Cation proton exchanger</fullName>
    </submittedName>
</protein>
<dbReference type="InterPro" id="IPR006153">
    <property type="entry name" value="Cation/H_exchanger_TM"/>
</dbReference>
<dbReference type="InterPro" id="IPR057290">
    <property type="entry name" value="CHX17_C"/>
</dbReference>
<feature type="transmembrane region" description="Helical" evidence="10">
    <location>
        <begin position="419"/>
        <end position="439"/>
    </location>
</feature>
<keyword evidence="4 10" id="KW-0812">Transmembrane</keyword>
<dbReference type="Pfam" id="PF00999">
    <property type="entry name" value="Na_H_Exchanger"/>
    <property type="match status" value="1"/>
</dbReference>
<dbReference type="GO" id="GO:0015297">
    <property type="term" value="F:antiporter activity"/>
    <property type="evidence" value="ECO:0007669"/>
    <property type="project" value="InterPro"/>
</dbReference>
<feature type="transmembrane region" description="Helical" evidence="10">
    <location>
        <begin position="270"/>
        <end position="287"/>
    </location>
</feature>
<feature type="transmembrane region" description="Helical" evidence="10">
    <location>
        <begin position="307"/>
        <end position="338"/>
    </location>
</feature>
<evidence type="ECO:0000256" key="10">
    <source>
        <dbReference type="SAM" id="Phobius"/>
    </source>
</evidence>
<dbReference type="Gene3D" id="1.20.1530.20">
    <property type="match status" value="1"/>
</dbReference>
<gene>
    <name evidence="14" type="ORF">HS088_TW06G00510</name>
</gene>
<accession>A0A7J7DJ71</accession>
<evidence type="ECO:0000256" key="3">
    <source>
        <dbReference type="ARBA" id="ARBA00022538"/>
    </source>
</evidence>
<dbReference type="PANTHER" id="PTHR32468:SF74">
    <property type="entry name" value="CATION_H(+) ANTIPORTER 21-RELATED"/>
    <property type="match status" value="1"/>
</dbReference>
<evidence type="ECO:0000256" key="9">
    <source>
        <dbReference type="ARBA" id="ARBA00038341"/>
    </source>
</evidence>
<dbReference type="AlphaFoldDB" id="A0A7J7DJ71"/>
<evidence type="ECO:0000259" key="12">
    <source>
        <dbReference type="Pfam" id="PF23256"/>
    </source>
</evidence>
<reference evidence="14 15" key="1">
    <citation type="journal article" date="2020" name="Nat. Commun.">
        <title>Genome of Tripterygium wilfordii and identification of cytochrome P450 involved in triptolide biosynthesis.</title>
        <authorList>
            <person name="Tu L."/>
            <person name="Su P."/>
            <person name="Zhang Z."/>
            <person name="Gao L."/>
            <person name="Wang J."/>
            <person name="Hu T."/>
            <person name="Zhou J."/>
            <person name="Zhang Y."/>
            <person name="Zhao Y."/>
            <person name="Liu Y."/>
            <person name="Song Y."/>
            <person name="Tong Y."/>
            <person name="Lu Y."/>
            <person name="Yang J."/>
            <person name="Xu C."/>
            <person name="Jia M."/>
            <person name="Peters R.J."/>
            <person name="Huang L."/>
            <person name="Gao W."/>
        </authorList>
    </citation>
    <scope>NUCLEOTIDE SEQUENCE [LARGE SCALE GENOMIC DNA]</scope>
    <source>
        <strain evidence="15">cv. XIE 37</strain>
        <tissue evidence="14">Leaf</tissue>
    </source>
</reference>
<dbReference type="GO" id="GO:1902600">
    <property type="term" value="P:proton transmembrane transport"/>
    <property type="evidence" value="ECO:0007669"/>
    <property type="project" value="InterPro"/>
</dbReference>
<proteinExistence type="inferred from homology"/>
<evidence type="ECO:0000256" key="5">
    <source>
        <dbReference type="ARBA" id="ARBA00022958"/>
    </source>
</evidence>
<dbReference type="EMBL" id="JAAARO010000006">
    <property type="protein sequence ID" value="KAF5746339.1"/>
    <property type="molecule type" value="Genomic_DNA"/>
</dbReference>
<dbReference type="Proteomes" id="UP000593562">
    <property type="component" value="Unassembled WGS sequence"/>
</dbReference>
<organism evidence="14 15">
    <name type="scientific">Tripterygium wilfordii</name>
    <name type="common">Thunder God vine</name>
    <dbReference type="NCBI Taxonomy" id="458696"/>
    <lineage>
        <taxon>Eukaryota</taxon>
        <taxon>Viridiplantae</taxon>
        <taxon>Streptophyta</taxon>
        <taxon>Embryophyta</taxon>
        <taxon>Tracheophyta</taxon>
        <taxon>Spermatophyta</taxon>
        <taxon>Magnoliopsida</taxon>
        <taxon>eudicotyledons</taxon>
        <taxon>Gunneridae</taxon>
        <taxon>Pentapetalae</taxon>
        <taxon>rosids</taxon>
        <taxon>fabids</taxon>
        <taxon>Celastrales</taxon>
        <taxon>Celastraceae</taxon>
        <taxon>Tripterygium</taxon>
    </lineage>
</organism>
<evidence type="ECO:0000256" key="2">
    <source>
        <dbReference type="ARBA" id="ARBA00022448"/>
    </source>
</evidence>
<evidence type="ECO:0000313" key="14">
    <source>
        <dbReference type="EMBL" id="KAF5746339.1"/>
    </source>
</evidence>
<dbReference type="GO" id="GO:0012505">
    <property type="term" value="C:endomembrane system"/>
    <property type="evidence" value="ECO:0007669"/>
    <property type="project" value="TreeGrafter"/>
</dbReference>
<keyword evidence="5" id="KW-0630">Potassium</keyword>
<evidence type="ECO:0000256" key="8">
    <source>
        <dbReference type="ARBA" id="ARBA00023136"/>
    </source>
</evidence>
<feature type="transmembrane region" description="Helical" evidence="10">
    <location>
        <begin position="389"/>
        <end position="412"/>
    </location>
</feature>
<keyword evidence="3" id="KW-0633">Potassium transport</keyword>
<sequence length="841" mass="92588">MGEHKAQKGVGMGIDMRLKDYGNGTFSYGEYTLSNMTQAGFIACYMENVIGDSDIFWKSSLNPMVKSVPMFTIQILIIIVINRLLTLILRYLHQPRFVCEMLSGIVVSPPILGRISAISEHVNPIKGNLILETMGNFGLVFYVFLLGLEMDITSIKGIQKKAVKIAMAGVLPPLFIGSGLFYLMQKESLYKIKTSRERVAAMLDATKGALFFGISLSVTSFPDLARVLSDLKILHTDVGRMALSAGRINDLSSWALLVVVLAIVNGKDKYYFVLFTFIFLIFCWYGLRPVLSWLIRRTSKDGKFSDFHFHFIIAGVMACAFITDALGSQSLVGALMFGIIMPNEELGLQILNRFENFVSLILMPAFFMISGLRTDLAFNFFGKANGAPVIAFVVVLASTAKFISTFLVSYFNRMPARDAMAIGLLISTKGVLSLIIINAGRNLQRLTIEEFTTMAIAIIITTGAVKPIMLTFYNSSKRLKHNKNRTMEGSGPDSDLRILACVHSNRNVSGIINLLEACNPTKKSPICVFAAHLLELTSRAAARLIVHGTDKNVGQFGREREGGESEQIISAFKAYESDKEGAVFVQPLTAVSPFISIHEDICGLAEDKHVTLILVPFHKLASTDGLLQEGNSSIRSINQNLLVTERCSIGILVDRGFGSAVRGESDRGGSPQRRIAMIFIGGPDDREALAYAWRMAGYPSTELVVVRFVPTKDTASPPTKDDVTLQDMKKSDDDCINKFRFRTMSNPNIKYVERQSSSGEETVTTIRTMFNDYEMYIVGRGQGSASPLTSGLSDSDWNDCAELGPIGDSIVSLAEQSTVLVIQQRAPPVDKSALRFGDRLN</sequence>
<feature type="domain" description="Cation/H+ exchanger transmembrane" evidence="11">
    <location>
        <begin position="84"/>
        <end position="469"/>
    </location>
</feature>
<evidence type="ECO:0000259" key="11">
    <source>
        <dbReference type="Pfam" id="PF00999"/>
    </source>
</evidence>